<evidence type="ECO:0000256" key="1">
    <source>
        <dbReference type="SAM" id="MobiDB-lite"/>
    </source>
</evidence>
<organism evidence="2 3">
    <name type="scientific">Streptomyces lydicamycinicus</name>
    <dbReference type="NCBI Taxonomy" id="1546107"/>
    <lineage>
        <taxon>Bacteria</taxon>
        <taxon>Bacillati</taxon>
        <taxon>Actinomycetota</taxon>
        <taxon>Actinomycetes</taxon>
        <taxon>Kitasatosporales</taxon>
        <taxon>Streptomycetaceae</taxon>
        <taxon>Streptomyces</taxon>
    </lineage>
</organism>
<feature type="region of interest" description="Disordered" evidence="1">
    <location>
        <begin position="53"/>
        <end position="74"/>
    </location>
</feature>
<reference evidence="2 3" key="2">
    <citation type="journal article" date="2015" name="Stand. Genomic Sci.">
        <title>Draft genome sequence of marine-derived Streptomyces sp. TP-A0598, a producer of anti-MRSA antibiotic lydicamycins.</title>
        <authorList>
            <person name="Komaki H."/>
            <person name="Ichikawa N."/>
            <person name="Hosoyama A."/>
            <person name="Fujita N."/>
            <person name="Igarashi Y."/>
        </authorList>
    </citation>
    <scope>NUCLEOTIDE SEQUENCE [LARGE SCALE GENOMIC DNA]</scope>
    <source>
        <strain evidence="2 3">NBRC 110027</strain>
    </source>
</reference>
<dbReference type="Proteomes" id="UP000048965">
    <property type="component" value="Unassembled WGS sequence"/>
</dbReference>
<dbReference type="EMBL" id="BBNO01000003">
    <property type="protein sequence ID" value="GAO07950.1"/>
    <property type="molecule type" value="Genomic_DNA"/>
</dbReference>
<dbReference type="AlphaFoldDB" id="A0A0P4R583"/>
<reference evidence="3" key="1">
    <citation type="submission" date="2014-09" db="EMBL/GenBank/DDBJ databases">
        <title>Whole genome shotgun sequence of Streptomyces sp. NBRC 110027.</title>
        <authorList>
            <person name="Komaki H."/>
            <person name="Ichikawa N."/>
            <person name="Katano-Makiyama Y."/>
            <person name="Hosoyama A."/>
            <person name="Hashimoto M."/>
            <person name="Uohara A."/>
            <person name="Kitahashi Y."/>
            <person name="Ohji S."/>
            <person name="Kimura A."/>
            <person name="Yamazoe A."/>
            <person name="Igarashi Y."/>
            <person name="Fujita N."/>
        </authorList>
    </citation>
    <scope>NUCLEOTIDE SEQUENCE [LARGE SCALE GENOMIC DNA]</scope>
    <source>
        <strain evidence="3">NBRC 110027</strain>
    </source>
</reference>
<comment type="caution">
    <text evidence="2">The sequence shown here is derived from an EMBL/GenBank/DDBJ whole genome shotgun (WGS) entry which is preliminary data.</text>
</comment>
<accession>A0A0P4R583</accession>
<evidence type="ECO:0000313" key="3">
    <source>
        <dbReference type="Proteomes" id="UP000048965"/>
    </source>
</evidence>
<keyword evidence="3" id="KW-1185">Reference proteome</keyword>
<protein>
    <submittedName>
        <fullName evidence="2">Uncharacterized protein</fullName>
    </submittedName>
</protein>
<gene>
    <name evidence="2" type="ORF">TPA0598_03_04110</name>
</gene>
<name>A0A0P4R583_9ACTN</name>
<sequence length="74" mass="7717">MGGTCPAPCTSPVYLAELTSLYGGTELGRAFSSVAWELAGWIENPREPAAWRSLKGLPAPRGSASPGALNRRTG</sequence>
<evidence type="ECO:0000313" key="2">
    <source>
        <dbReference type="EMBL" id="GAO07950.1"/>
    </source>
</evidence>
<proteinExistence type="predicted"/>